<feature type="region of interest" description="Disordered" evidence="1">
    <location>
        <begin position="1"/>
        <end position="33"/>
    </location>
</feature>
<proteinExistence type="predicted"/>
<reference evidence="2" key="1">
    <citation type="journal article" date="2014" name="Int. J. Syst. Evol. Microbiol.">
        <title>Complete genome sequence of Corynebacterium casei LMG S-19264T (=DSM 44701T), isolated from a smear-ripened cheese.</title>
        <authorList>
            <consortium name="US DOE Joint Genome Institute (JGI-PGF)"/>
            <person name="Walter F."/>
            <person name="Albersmeier A."/>
            <person name="Kalinowski J."/>
            <person name="Ruckert C."/>
        </authorList>
    </citation>
    <scope>NUCLEOTIDE SEQUENCE</scope>
    <source>
        <strain evidence="2">CGMCC 4.7430</strain>
    </source>
</reference>
<feature type="compositionally biased region" description="Basic residues" evidence="1">
    <location>
        <begin position="1"/>
        <end position="11"/>
    </location>
</feature>
<dbReference type="EMBL" id="BMNK01000012">
    <property type="protein sequence ID" value="GGP12593.1"/>
    <property type="molecule type" value="Genomic_DNA"/>
</dbReference>
<evidence type="ECO:0000313" key="3">
    <source>
        <dbReference type="Proteomes" id="UP000660745"/>
    </source>
</evidence>
<gene>
    <name evidence="2" type="ORF">GCM10012278_61010</name>
</gene>
<dbReference type="Proteomes" id="UP000660745">
    <property type="component" value="Unassembled WGS sequence"/>
</dbReference>
<keyword evidence="3" id="KW-1185">Reference proteome</keyword>
<evidence type="ECO:0000256" key="1">
    <source>
        <dbReference type="SAM" id="MobiDB-lite"/>
    </source>
</evidence>
<organism evidence="2 3">
    <name type="scientific">Nonomuraea glycinis</name>
    <dbReference type="NCBI Taxonomy" id="2047744"/>
    <lineage>
        <taxon>Bacteria</taxon>
        <taxon>Bacillati</taxon>
        <taxon>Actinomycetota</taxon>
        <taxon>Actinomycetes</taxon>
        <taxon>Streptosporangiales</taxon>
        <taxon>Streptosporangiaceae</taxon>
        <taxon>Nonomuraea</taxon>
    </lineage>
</organism>
<name>A0A918A9K5_9ACTN</name>
<protein>
    <submittedName>
        <fullName evidence="2">Uncharacterized protein</fullName>
    </submittedName>
</protein>
<accession>A0A918A9K5</accession>
<comment type="caution">
    <text evidence="2">The sequence shown here is derived from an EMBL/GenBank/DDBJ whole genome shotgun (WGS) entry which is preliminary data.</text>
</comment>
<evidence type="ECO:0000313" key="2">
    <source>
        <dbReference type="EMBL" id="GGP12593.1"/>
    </source>
</evidence>
<reference evidence="2" key="2">
    <citation type="submission" date="2020-09" db="EMBL/GenBank/DDBJ databases">
        <authorList>
            <person name="Sun Q."/>
            <person name="Zhou Y."/>
        </authorList>
    </citation>
    <scope>NUCLEOTIDE SEQUENCE</scope>
    <source>
        <strain evidence="2">CGMCC 4.7430</strain>
    </source>
</reference>
<sequence length="87" mass="9401">MEQAARGRRGAKPQAPPALRHAVHQRTDHRADPGSVDLALAAPEPFELGVEWPAGGIELSIVDLEGEAIRSAVQRSVPYWPDSPQSE</sequence>
<dbReference type="AlphaFoldDB" id="A0A918A9K5"/>